<reference evidence="1 2" key="1">
    <citation type="submission" date="2018-10" db="EMBL/GenBank/DDBJ databases">
        <title>Pan-genome distribution and transcriptional activeness of fungal secondary metabolism genes in Aspergillus section Fumigati.</title>
        <authorList>
            <person name="Takahashi H."/>
            <person name="Umemura M."/>
            <person name="Ninomiya A."/>
            <person name="Kusuya Y."/>
            <person name="Urayama S."/>
            <person name="Shimizu M."/>
            <person name="Watanabe A."/>
            <person name="Kamei K."/>
            <person name="Yaguchi T."/>
            <person name="Hagiwara D."/>
        </authorList>
    </citation>
    <scope>NUCLEOTIDE SEQUENCE [LARGE SCALE GENOMIC DNA]</scope>
    <source>
        <strain evidence="1 2">IFM 55266</strain>
    </source>
</reference>
<dbReference type="PANTHER" id="PTHR42905:SF16">
    <property type="entry name" value="CARBOXYPHOSPHONOENOLPYRUVATE PHOSPHONOMUTASE-LIKE PROTEIN (AFU_ORTHOLOGUE AFUA_5G07230)"/>
    <property type="match status" value="1"/>
</dbReference>
<evidence type="ECO:0000313" key="2">
    <source>
        <dbReference type="Proteomes" id="UP001043456"/>
    </source>
</evidence>
<sequence>MASQHIDYYNLKSFFLDRMNTVNCAAKALKAMHVPKLPIIFTNVWDASSLKAVLSLNEGSNKPVKAVATASSAIAAAAGCKDEELTLEQNVAAIRRLAHLCRQAGVPLSADLQDGYGSRIEEIVTAAVQAGVSGANIEDSISSTAYRKGLAGSLYPLDEQVRRLRSALKAATEAGCPDFVLNARCDIFCIDDPDLNDDARLKEAITRGKAFLELGATTVFYWGGPRRGLTKDHLQTLVKELDGRVAVLLGGYSGGPTVTELAELGVARISIGDDLYPIAMSAIRTAALRVFVEGRLPA</sequence>
<dbReference type="InterPro" id="IPR015813">
    <property type="entry name" value="Pyrv/PenolPyrv_kinase-like_dom"/>
</dbReference>
<protein>
    <recommendedName>
        <fullName evidence="3">Phosphoenolpyruvate/pyruvate domain-containing protein</fullName>
    </recommendedName>
</protein>
<dbReference type="Pfam" id="PF13714">
    <property type="entry name" value="PEP_mutase"/>
    <property type="match status" value="1"/>
</dbReference>
<dbReference type="InterPro" id="IPR040442">
    <property type="entry name" value="Pyrv_kinase-like_dom_sf"/>
</dbReference>
<dbReference type="OrthoDB" id="429143at2759"/>
<dbReference type="CDD" id="cd00377">
    <property type="entry name" value="ICL_PEPM"/>
    <property type="match status" value="1"/>
</dbReference>
<evidence type="ECO:0000313" key="1">
    <source>
        <dbReference type="EMBL" id="GIJ91807.1"/>
    </source>
</evidence>
<proteinExistence type="predicted"/>
<dbReference type="Proteomes" id="UP001043456">
    <property type="component" value="Unassembled WGS sequence"/>
</dbReference>
<name>A0A9P3EZT5_9EURO</name>
<gene>
    <name evidence="1" type="ORF">Asppvi_010780</name>
</gene>
<dbReference type="SUPFAM" id="SSF51621">
    <property type="entry name" value="Phosphoenolpyruvate/pyruvate domain"/>
    <property type="match status" value="1"/>
</dbReference>
<organism evidence="1 2">
    <name type="scientific">Aspergillus pseudoviridinutans</name>
    <dbReference type="NCBI Taxonomy" id="1517512"/>
    <lineage>
        <taxon>Eukaryota</taxon>
        <taxon>Fungi</taxon>
        <taxon>Dikarya</taxon>
        <taxon>Ascomycota</taxon>
        <taxon>Pezizomycotina</taxon>
        <taxon>Eurotiomycetes</taxon>
        <taxon>Eurotiomycetidae</taxon>
        <taxon>Eurotiales</taxon>
        <taxon>Aspergillaceae</taxon>
        <taxon>Aspergillus</taxon>
        <taxon>Aspergillus subgen. Fumigati</taxon>
    </lineage>
</organism>
<dbReference type="EMBL" id="BHVY01000008">
    <property type="protein sequence ID" value="GIJ91807.1"/>
    <property type="molecule type" value="Genomic_DNA"/>
</dbReference>
<dbReference type="AlphaFoldDB" id="A0A9P3EZT5"/>
<dbReference type="Gene3D" id="3.20.20.60">
    <property type="entry name" value="Phosphoenolpyruvate-binding domains"/>
    <property type="match status" value="1"/>
</dbReference>
<dbReference type="GO" id="GO:0003824">
    <property type="term" value="F:catalytic activity"/>
    <property type="evidence" value="ECO:0007669"/>
    <property type="project" value="InterPro"/>
</dbReference>
<comment type="caution">
    <text evidence="1">The sequence shown here is derived from an EMBL/GenBank/DDBJ whole genome shotgun (WGS) entry which is preliminary data.</text>
</comment>
<dbReference type="InterPro" id="IPR039556">
    <property type="entry name" value="ICL/PEPM"/>
</dbReference>
<evidence type="ECO:0008006" key="3">
    <source>
        <dbReference type="Google" id="ProtNLM"/>
    </source>
</evidence>
<accession>A0A9P3EZT5</accession>
<dbReference type="GeneID" id="67009390"/>
<dbReference type="RefSeq" id="XP_043162553.1">
    <property type="nucleotide sequence ID" value="XM_043306618.1"/>
</dbReference>
<dbReference type="PANTHER" id="PTHR42905">
    <property type="entry name" value="PHOSPHOENOLPYRUVATE CARBOXYLASE"/>
    <property type="match status" value="1"/>
</dbReference>
<keyword evidence="2" id="KW-1185">Reference proteome</keyword>